<name>A0AA39S8P0_ACESA</name>
<proteinExistence type="predicted"/>
<dbReference type="Pfam" id="PF07725">
    <property type="entry name" value="LRR_3"/>
    <property type="match status" value="1"/>
</dbReference>
<dbReference type="InterPro" id="IPR011713">
    <property type="entry name" value="Leu-rich_rpt_3"/>
</dbReference>
<reference evidence="4" key="2">
    <citation type="submission" date="2023-06" db="EMBL/GenBank/DDBJ databases">
        <authorList>
            <person name="Swenson N.G."/>
            <person name="Wegrzyn J.L."/>
            <person name="Mcevoy S.L."/>
        </authorList>
    </citation>
    <scope>NUCLEOTIDE SEQUENCE</scope>
    <source>
        <strain evidence="4">NS2018</strain>
        <tissue evidence="4">Leaf</tissue>
    </source>
</reference>
<evidence type="ECO:0000256" key="1">
    <source>
        <dbReference type="ARBA" id="ARBA00022614"/>
    </source>
</evidence>
<dbReference type="InterPro" id="IPR045344">
    <property type="entry name" value="C-JID"/>
</dbReference>
<evidence type="ECO:0000259" key="3">
    <source>
        <dbReference type="Pfam" id="PF20160"/>
    </source>
</evidence>
<organism evidence="4 5">
    <name type="scientific">Acer saccharum</name>
    <name type="common">Sugar maple</name>
    <dbReference type="NCBI Taxonomy" id="4024"/>
    <lineage>
        <taxon>Eukaryota</taxon>
        <taxon>Viridiplantae</taxon>
        <taxon>Streptophyta</taxon>
        <taxon>Embryophyta</taxon>
        <taxon>Tracheophyta</taxon>
        <taxon>Spermatophyta</taxon>
        <taxon>Magnoliopsida</taxon>
        <taxon>eudicotyledons</taxon>
        <taxon>Gunneridae</taxon>
        <taxon>Pentapetalae</taxon>
        <taxon>rosids</taxon>
        <taxon>malvids</taxon>
        <taxon>Sapindales</taxon>
        <taxon>Sapindaceae</taxon>
        <taxon>Hippocastanoideae</taxon>
        <taxon>Acereae</taxon>
        <taxon>Acer</taxon>
    </lineage>
</organism>
<comment type="caution">
    <text evidence="4">The sequence shown here is derived from an EMBL/GenBank/DDBJ whole genome shotgun (WGS) entry which is preliminary data.</text>
</comment>
<reference evidence="4" key="1">
    <citation type="journal article" date="2022" name="Plant J.">
        <title>Strategies of tolerance reflected in two North American maple genomes.</title>
        <authorList>
            <person name="McEvoy S.L."/>
            <person name="Sezen U.U."/>
            <person name="Trouern-Trend A."/>
            <person name="McMahon S.M."/>
            <person name="Schaberg P.G."/>
            <person name="Yang J."/>
            <person name="Wegrzyn J.L."/>
            <person name="Swenson N.G."/>
        </authorList>
    </citation>
    <scope>NUCLEOTIDE SEQUENCE</scope>
    <source>
        <strain evidence="4">NS2018</strain>
    </source>
</reference>
<keyword evidence="1" id="KW-0433">Leucine-rich repeat</keyword>
<accession>A0AA39S8P0</accession>
<evidence type="ECO:0000256" key="2">
    <source>
        <dbReference type="ARBA" id="ARBA00022737"/>
    </source>
</evidence>
<dbReference type="EMBL" id="JAUESC010000382">
    <property type="protein sequence ID" value="KAK0587538.1"/>
    <property type="molecule type" value="Genomic_DNA"/>
</dbReference>
<sequence>MNKVKIIGERLESLPDELRYVSWPGYPLKSLPFNPEHLVDLEMPFSKLQHLWKDAKEGSAGFCFPGSKIPEWFINQNQTSSIEIKDVHRSFMRVQQSHWYSDKLVGFHFVVCIVASCESSNHIGHSYVKCKCKIKDPDCDGQDLTFHFPAILIEHPKSDHVFIKSIMPRSVLSDRMSYGEYIPMTDPIFNTENSFFWEKARFQFSTSDSCCDL</sequence>
<keyword evidence="5" id="KW-1185">Reference proteome</keyword>
<evidence type="ECO:0000313" key="5">
    <source>
        <dbReference type="Proteomes" id="UP001168877"/>
    </source>
</evidence>
<feature type="domain" description="C-JID" evidence="3">
    <location>
        <begin position="64"/>
        <end position="131"/>
    </location>
</feature>
<gene>
    <name evidence="4" type="ORF">LWI29_024555</name>
</gene>
<protein>
    <recommendedName>
        <fullName evidence="3">C-JID domain-containing protein</fullName>
    </recommendedName>
</protein>
<evidence type="ECO:0000313" key="4">
    <source>
        <dbReference type="EMBL" id="KAK0587538.1"/>
    </source>
</evidence>
<keyword evidence="2" id="KW-0677">Repeat</keyword>
<dbReference type="AlphaFoldDB" id="A0AA39S8P0"/>
<dbReference type="Proteomes" id="UP001168877">
    <property type="component" value="Unassembled WGS sequence"/>
</dbReference>
<dbReference type="Pfam" id="PF20160">
    <property type="entry name" value="C-JID"/>
    <property type="match status" value="1"/>
</dbReference>